<evidence type="ECO:0000313" key="2">
    <source>
        <dbReference type="EMBL" id="REI42638.1"/>
    </source>
</evidence>
<keyword evidence="3" id="KW-1185">Reference proteome</keyword>
<dbReference type="Proteomes" id="UP000263486">
    <property type="component" value="Unassembled WGS sequence"/>
</dbReference>
<gene>
    <name evidence="2" type="ORF">DYH56_02405</name>
</gene>
<evidence type="ECO:0000313" key="3">
    <source>
        <dbReference type="Proteomes" id="UP000263486"/>
    </source>
</evidence>
<comment type="caution">
    <text evidence="2">The sequence shown here is derived from an EMBL/GenBank/DDBJ whole genome shotgun (WGS) entry which is preliminary data.</text>
</comment>
<keyword evidence="1" id="KW-0472">Membrane</keyword>
<dbReference type="RefSeq" id="WP_114641262.1">
    <property type="nucleotide sequence ID" value="NZ_JAACIO010000003.1"/>
</dbReference>
<dbReference type="EMBL" id="QUAJ01000003">
    <property type="protein sequence ID" value="REI42638.1"/>
    <property type="molecule type" value="Genomic_DNA"/>
</dbReference>
<accession>A0ABX9KJM9</accession>
<evidence type="ECO:0000256" key="1">
    <source>
        <dbReference type="SAM" id="Phobius"/>
    </source>
</evidence>
<feature type="transmembrane region" description="Helical" evidence="1">
    <location>
        <begin position="67"/>
        <end position="85"/>
    </location>
</feature>
<name>A0ABX9KJM9_9FUSO</name>
<feature type="transmembrane region" description="Helical" evidence="1">
    <location>
        <begin position="39"/>
        <end position="55"/>
    </location>
</feature>
<reference evidence="2 3" key="1">
    <citation type="submission" date="2018-08" db="EMBL/GenBank/DDBJ databases">
        <title>Draft genome sequence of Psychrilyobacter sp. strain SD5 isolated from Black Sea water.</title>
        <authorList>
            <person name="Yadav S."/>
            <person name="Villanueva L."/>
            <person name="Damste J.S.S."/>
        </authorList>
    </citation>
    <scope>NUCLEOTIDE SEQUENCE [LARGE SCALE GENOMIC DNA]</scope>
    <source>
        <strain evidence="2 3">SD5</strain>
    </source>
</reference>
<feature type="transmembrane region" description="Helical" evidence="1">
    <location>
        <begin position="12"/>
        <end position="33"/>
    </location>
</feature>
<feature type="transmembrane region" description="Helical" evidence="1">
    <location>
        <begin position="91"/>
        <end position="114"/>
    </location>
</feature>
<keyword evidence="1" id="KW-1133">Transmembrane helix</keyword>
<keyword evidence="1" id="KW-0812">Transmembrane</keyword>
<organism evidence="2 3">
    <name type="scientific">Psychrilyobacter piezotolerans</name>
    <dbReference type="NCBI Taxonomy" id="2293438"/>
    <lineage>
        <taxon>Bacteria</taxon>
        <taxon>Fusobacteriati</taxon>
        <taxon>Fusobacteriota</taxon>
        <taxon>Fusobacteriia</taxon>
        <taxon>Fusobacteriales</taxon>
        <taxon>Fusobacteriaceae</taxon>
        <taxon>Psychrilyobacter</taxon>
    </lineage>
</organism>
<proteinExistence type="predicted"/>
<feature type="transmembrane region" description="Helical" evidence="1">
    <location>
        <begin position="126"/>
        <end position="146"/>
    </location>
</feature>
<sequence>MFKELKRSRGNSKYILSFPIFIVLFTINIGLYLVVSPKAIYLFFLIGIIEFILAKKRFDGIVKSPKMDILSPLFLLLPSMVALLFNNKSEGFPMGVGGLILLLGLRVYLMAAKTRKRVVRRSPSKVLFNLITLVFFVSNFYFMIFYNCQNKVKWVAKVPSGITSDLKFSEKNISFLTNDDFLRRNFYDFPQTYVLDRDSGKTTDVEAGYKFPEEFKPFKGKVGKIKYQDLEISVIGDKLYIKDIHSKKQLFEFIVNGDIVTTPALKDNVLYLAANGRTVMDKIKRTNVYAVDIKFLLRKK</sequence>
<protein>
    <submittedName>
        <fullName evidence="2">Uncharacterized protein</fullName>
    </submittedName>
</protein>